<evidence type="ECO:0000313" key="3">
    <source>
        <dbReference type="EMBL" id="GFO46028.1"/>
    </source>
</evidence>
<comment type="caution">
    <text evidence="3">The sequence shown here is derived from an EMBL/GenBank/DDBJ whole genome shotgun (WGS) entry which is preliminary data.</text>
</comment>
<reference evidence="3 4" key="1">
    <citation type="journal article" date="2021" name="Elife">
        <title>Chloroplast acquisition without the gene transfer in kleptoplastic sea slugs, Plakobranchus ocellatus.</title>
        <authorList>
            <person name="Maeda T."/>
            <person name="Takahashi S."/>
            <person name="Yoshida T."/>
            <person name="Shimamura S."/>
            <person name="Takaki Y."/>
            <person name="Nagai Y."/>
            <person name="Toyoda A."/>
            <person name="Suzuki Y."/>
            <person name="Arimoto A."/>
            <person name="Ishii H."/>
            <person name="Satoh N."/>
            <person name="Nishiyama T."/>
            <person name="Hasebe M."/>
            <person name="Maruyama T."/>
            <person name="Minagawa J."/>
            <person name="Obokata J."/>
            <person name="Shigenobu S."/>
        </authorList>
    </citation>
    <scope>NUCLEOTIDE SEQUENCE [LARGE SCALE GENOMIC DNA]</scope>
</reference>
<dbReference type="EMBL" id="BLXT01008140">
    <property type="protein sequence ID" value="GFO46028.1"/>
    <property type="molecule type" value="Genomic_DNA"/>
</dbReference>
<feature type="transmembrane region" description="Helical" evidence="2">
    <location>
        <begin position="81"/>
        <end position="101"/>
    </location>
</feature>
<evidence type="ECO:0000256" key="2">
    <source>
        <dbReference type="SAM" id="Phobius"/>
    </source>
</evidence>
<evidence type="ECO:0000313" key="4">
    <source>
        <dbReference type="Proteomes" id="UP000735302"/>
    </source>
</evidence>
<gene>
    <name evidence="3" type="ORF">PoB_007253300</name>
</gene>
<sequence>MQRSYTGTSYTRHDSPYSRSLLRSSSRGECRDWMITSSSSFLSHSSRELIRRPRNRCRSTSGCRKMPCICESQEAIRVDTVLAPTLFVFFVTFINAIGLLAS</sequence>
<evidence type="ECO:0000256" key="1">
    <source>
        <dbReference type="SAM" id="MobiDB-lite"/>
    </source>
</evidence>
<protein>
    <submittedName>
        <fullName evidence="3">Uncharacterized protein</fullName>
    </submittedName>
</protein>
<name>A0AAV4DPP3_9GAST</name>
<organism evidence="3 4">
    <name type="scientific">Plakobranchus ocellatus</name>
    <dbReference type="NCBI Taxonomy" id="259542"/>
    <lineage>
        <taxon>Eukaryota</taxon>
        <taxon>Metazoa</taxon>
        <taxon>Spiralia</taxon>
        <taxon>Lophotrochozoa</taxon>
        <taxon>Mollusca</taxon>
        <taxon>Gastropoda</taxon>
        <taxon>Heterobranchia</taxon>
        <taxon>Euthyneura</taxon>
        <taxon>Panpulmonata</taxon>
        <taxon>Sacoglossa</taxon>
        <taxon>Placobranchoidea</taxon>
        <taxon>Plakobranchidae</taxon>
        <taxon>Plakobranchus</taxon>
    </lineage>
</organism>
<keyword evidence="2" id="KW-1133">Transmembrane helix</keyword>
<keyword evidence="2" id="KW-0472">Membrane</keyword>
<keyword evidence="2" id="KW-0812">Transmembrane</keyword>
<feature type="region of interest" description="Disordered" evidence="1">
    <location>
        <begin position="1"/>
        <end position="26"/>
    </location>
</feature>
<keyword evidence="4" id="KW-1185">Reference proteome</keyword>
<proteinExistence type="predicted"/>
<dbReference type="AlphaFoldDB" id="A0AAV4DPP3"/>
<accession>A0AAV4DPP3</accession>
<dbReference type="Proteomes" id="UP000735302">
    <property type="component" value="Unassembled WGS sequence"/>
</dbReference>
<feature type="compositionally biased region" description="Polar residues" evidence="1">
    <location>
        <begin position="1"/>
        <end position="10"/>
    </location>
</feature>